<keyword evidence="2" id="KW-1185">Reference proteome</keyword>
<sequence length="77" mass="8656">MNDFNRFTFYPVTGWHIGPLSGHAALVLQFSYLDPQVPRARSAQESLFFGLTIEMAKELVSTLTTQINDAEKNGTQH</sequence>
<evidence type="ECO:0008006" key="3">
    <source>
        <dbReference type="Google" id="ProtNLM"/>
    </source>
</evidence>
<evidence type="ECO:0000313" key="1">
    <source>
        <dbReference type="EMBL" id="TPV24758.1"/>
    </source>
</evidence>
<proteinExistence type="predicted"/>
<dbReference type="RefSeq" id="WP_009091549.1">
    <property type="nucleotide sequence ID" value="NZ_CP122311.1"/>
</dbReference>
<dbReference type="EMBL" id="VHIZ01000050">
    <property type="protein sequence ID" value="TPV24758.1"/>
    <property type="molecule type" value="Genomic_DNA"/>
</dbReference>
<gene>
    <name evidence="1" type="ORF">FJW00_14725</name>
</gene>
<reference evidence="1 2" key="1">
    <citation type="submission" date="2019-06" db="EMBL/GenBank/DDBJ databases">
        <title>Taxogenomics and systematics of the genus Pantoea.</title>
        <authorList>
            <person name="Tambong J.T."/>
        </authorList>
    </citation>
    <scope>NUCLEOTIDE SEQUENCE [LARGE SCALE GENOMIC DNA]</scope>
    <source>
        <strain evidence="1 2">LMG 2558</strain>
    </source>
</reference>
<accession>A0ABY2Z6I1</accession>
<name>A0ABY2Z6I1_9GAMM</name>
<evidence type="ECO:0000313" key="2">
    <source>
        <dbReference type="Proteomes" id="UP000316142"/>
    </source>
</evidence>
<comment type="caution">
    <text evidence="1">The sequence shown here is derived from an EMBL/GenBank/DDBJ whole genome shotgun (WGS) entry which is preliminary data.</text>
</comment>
<dbReference type="InterPro" id="IPR025730">
    <property type="entry name" value="Biofilm_BssS"/>
</dbReference>
<dbReference type="Pfam" id="PF13991">
    <property type="entry name" value="BssS"/>
    <property type="match status" value="1"/>
</dbReference>
<organism evidence="1 2">
    <name type="scientific">Pantoea anthophila</name>
    <dbReference type="NCBI Taxonomy" id="470931"/>
    <lineage>
        <taxon>Bacteria</taxon>
        <taxon>Pseudomonadati</taxon>
        <taxon>Pseudomonadota</taxon>
        <taxon>Gammaproteobacteria</taxon>
        <taxon>Enterobacterales</taxon>
        <taxon>Erwiniaceae</taxon>
        <taxon>Pantoea</taxon>
    </lineage>
</organism>
<protein>
    <recommendedName>
        <fullName evidence="3">BssS family protein</fullName>
    </recommendedName>
</protein>
<dbReference type="Proteomes" id="UP000316142">
    <property type="component" value="Unassembled WGS sequence"/>
</dbReference>